<reference evidence="2 3" key="1">
    <citation type="submission" date="2020-05" db="EMBL/GenBank/DDBJ databases">
        <title>Whole genome shotgun sequence of Streptomyces microflavus NBRC 13062.</title>
        <authorList>
            <person name="Komaki H."/>
            <person name="Tamura T."/>
        </authorList>
    </citation>
    <scope>NUCLEOTIDE SEQUENCE [LARGE SCALE GENOMIC DNA]</scope>
    <source>
        <strain evidence="2 3">NBRC 13062</strain>
    </source>
</reference>
<proteinExistence type="predicted"/>
<dbReference type="EMBL" id="BLWD01000001">
    <property type="protein sequence ID" value="GFN02301.1"/>
    <property type="molecule type" value="Genomic_DNA"/>
</dbReference>
<gene>
    <name evidence="2" type="ORF">Smic_08570</name>
</gene>
<accession>A0A7J0CIH2</accession>
<evidence type="ECO:0000256" key="1">
    <source>
        <dbReference type="SAM" id="MobiDB-lite"/>
    </source>
</evidence>
<feature type="region of interest" description="Disordered" evidence="1">
    <location>
        <begin position="190"/>
        <end position="214"/>
    </location>
</feature>
<dbReference type="RefSeq" id="WP_032758890.1">
    <property type="nucleotide sequence ID" value="NZ_BMUG01000018.1"/>
</dbReference>
<name>A0A7J0CIH2_STRMI</name>
<comment type="caution">
    <text evidence="2">The sequence shown here is derived from an EMBL/GenBank/DDBJ whole genome shotgun (WGS) entry which is preliminary data.</text>
</comment>
<feature type="compositionally biased region" description="Pro residues" evidence="1">
    <location>
        <begin position="198"/>
        <end position="214"/>
    </location>
</feature>
<dbReference type="AlphaFoldDB" id="A0A7J0CIH2"/>
<organism evidence="2 3">
    <name type="scientific">Streptomyces microflavus</name>
    <name type="common">Streptomyces lipmanii</name>
    <dbReference type="NCBI Taxonomy" id="1919"/>
    <lineage>
        <taxon>Bacteria</taxon>
        <taxon>Bacillati</taxon>
        <taxon>Actinomycetota</taxon>
        <taxon>Actinomycetes</taxon>
        <taxon>Kitasatosporales</taxon>
        <taxon>Streptomycetaceae</taxon>
        <taxon>Streptomyces</taxon>
    </lineage>
</organism>
<evidence type="ECO:0000313" key="3">
    <source>
        <dbReference type="Proteomes" id="UP000498740"/>
    </source>
</evidence>
<protein>
    <submittedName>
        <fullName evidence="2">Uncharacterized protein</fullName>
    </submittedName>
</protein>
<sequence>MNQHEPDFLVLEYITVTKDPRTGLVVAIGGTEKAADILQRTGGFLSAAGHHGTYHRLPHGLPVEQQRLKATTASHALLAAGHNVHLDPALNMLSFPNGDRDAAQRYLGHLAERVSAAETSSQVAEVLTEIAAPVNGLLPLTREVVVRAALAARALEGTPPGDELDHIDRLGDITHSMSMAARVILHARNHTARAPQKAPTPPPSTPRPPGSRRR</sequence>
<evidence type="ECO:0000313" key="2">
    <source>
        <dbReference type="EMBL" id="GFN02301.1"/>
    </source>
</evidence>
<dbReference type="Proteomes" id="UP000498740">
    <property type="component" value="Unassembled WGS sequence"/>
</dbReference>